<evidence type="ECO:0008006" key="7">
    <source>
        <dbReference type="Google" id="ProtNLM"/>
    </source>
</evidence>
<feature type="domain" description="BAAT/Acyl-CoA thioester hydrolase C-terminal" evidence="4">
    <location>
        <begin position="213"/>
        <end position="422"/>
    </location>
</feature>
<evidence type="ECO:0000259" key="4">
    <source>
        <dbReference type="Pfam" id="PF08840"/>
    </source>
</evidence>
<keyword evidence="6" id="KW-1185">Reference proteome</keyword>
<dbReference type="PIRSF" id="PIRSF016521">
    <property type="entry name" value="Acyl-CoA_hydro"/>
    <property type="match status" value="1"/>
</dbReference>
<evidence type="ECO:0000259" key="3">
    <source>
        <dbReference type="Pfam" id="PF04775"/>
    </source>
</evidence>
<dbReference type="Gene3D" id="2.60.40.2240">
    <property type="entry name" value="Acyl-CoA thioester hydrolase/BAAT N-terminal domain"/>
    <property type="match status" value="1"/>
</dbReference>
<dbReference type="SUPFAM" id="SSF53474">
    <property type="entry name" value="alpha/beta-Hydrolases"/>
    <property type="match status" value="1"/>
</dbReference>
<dbReference type="FunFam" id="3.40.50.1820:FF:000024">
    <property type="entry name" value="acyl-coenzyme A thioesterase 4"/>
    <property type="match status" value="1"/>
</dbReference>
<dbReference type="GO" id="GO:0047617">
    <property type="term" value="F:fatty acyl-CoA hydrolase activity"/>
    <property type="evidence" value="ECO:0007669"/>
    <property type="project" value="TreeGrafter"/>
</dbReference>
<dbReference type="InterPro" id="IPR016662">
    <property type="entry name" value="Acyl-CoA_thioEstase_long-chain"/>
</dbReference>
<dbReference type="InterPro" id="IPR006862">
    <property type="entry name" value="Thio_Ohase/aa_AcTrfase"/>
</dbReference>
<feature type="active site" description="Charge relay system" evidence="2">
    <location>
        <position position="368"/>
    </location>
</feature>
<evidence type="ECO:0000256" key="2">
    <source>
        <dbReference type="PIRSR" id="PIRSR016521-1"/>
    </source>
</evidence>
<comment type="similarity">
    <text evidence="1">Belongs to the C/M/P thioester hydrolase family.</text>
</comment>
<dbReference type="InterPro" id="IPR042490">
    <property type="entry name" value="Thio_Ohase/BAAT_N"/>
</dbReference>
<dbReference type="InterPro" id="IPR014940">
    <property type="entry name" value="BAAT_C"/>
</dbReference>
<protein>
    <recommendedName>
        <fullName evidence="7">Acyl-coenzyme A thioesterase 4-like</fullName>
    </recommendedName>
</protein>
<dbReference type="Pfam" id="PF04775">
    <property type="entry name" value="Bile_Hydr_Trans"/>
    <property type="match status" value="1"/>
</dbReference>
<proteinExistence type="inferred from homology"/>
<gene>
    <name evidence="5" type="ORF">AGOR_G00247640</name>
</gene>
<accession>A0A8T3CB55</accession>
<evidence type="ECO:0000313" key="5">
    <source>
        <dbReference type="EMBL" id="KAI1882143.1"/>
    </source>
</evidence>
<evidence type="ECO:0000313" key="6">
    <source>
        <dbReference type="Proteomes" id="UP000829720"/>
    </source>
</evidence>
<dbReference type="GO" id="GO:0006637">
    <property type="term" value="P:acyl-CoA metabolic process"/>
    <property type="evidence" value="ECO:0007669"/>
    <property type="project" value="InterPro"/>
</dbReference>
<comment type="caution">
    <text evidence="5">The sequence shown here is derived from an EMBL/GenBank/DDBJ whole genome shotgun (WGS) entry which is preliminary data.</text>
</comment>
<dbReference type="EMBL" id="JAERUA010000025">
    <property type="protein sequence ID" value="KAI1882143.1"/>
    <property type="molecule type" value="Genomic_DNA"/>
</dbReference>
<feature type="domain" description="Acyl-CoA thioester hydrolase/bile acid-CoA amino acid N-acetyltransferase" evidence="3">
    <location>
        <begin position="21"/>
        <end position="152"/>
    </location>
</feature>
<dbReference type="InterPro" id="IPR029058">
    <property type="entry name" value="AB_hydrolase_fold"/>
</dbReference>
<evidence type="ECO:0000256" key="1">
    <source>
        <dbReference type="ARBA" id="ARBA00006538"/>
    </source>
</evidence>
<dbReference type="Pfam" id="PF08840">
    <property type="entry name" value="BAAT_C"/>
    <property type="match status" value="1"/>
</dbReference>
<dbReference type="Gene3D" id="3.40.50.1820">
    <property type="entry name" value="alpha/beta hydrolase"/>
    <property type="match status" value="1"/>
</dbReference>
<organism evidence="5 6">
    <name type="scientific">Albula goreensis</name>
    <dbReference type="NCBI Taxonomy" id="1534307"/>
    <lineage>
        <taxon>Eukaryota</taxon>
        <taxon>Metazoa</taxon>
        <taxon>Chordata</taxon>
        <taxon>Craniata</taxon>
        <taxon>Vertebrata</taxon>
        <taxon>Euteleostomi</taxon>
        <taxon>Actinopterygii</taxon>
        <taxon>Neopterygii</taxon>
        <taxon>Teleostei</taxon>
        <taxon>Albuliformes</taxon>
        <taxon>Albulidae</taxon>
        <taxon>Albula</taxon>
    </lineage>
</organism>
<feature type="active site" description="Charge relay system" evidence="2">
    <location>
        <position position="333"/>
    </location>
</feature>
<sequence>MMSGTIPCPMLTVRPCRGLVDEKFQVVVKNLPPGLKVTLHSLHQSEDNDFWEAFGHYVSDTKGTVSVAEDVSVGGSYQGTEPMGLLWSMKPVPGSRTGLRLQKVDVRTPMVVRISVYGGHVSQGFREMAALAFADVERWYMVPGVRRVDIRESDVKGTLFIPPGPGPFPGILDLWGGSGGLVEYRSALLASHGFVSMVVKYLPLGESVPSDIGLSYFETAFRLLQQHPLVTPDRIALFGLSLGVSVSLSMAVYSKVAHPQCLVCVSGTHIISIRDSLAEVMAEIAKNVHKTRYNEEKQVIWRDLILPIPSDPKKKIDVGQIKCPLALIVGGDDQNWPAPESAVDIEKVMKDAGNSHLLTTFSYPMAGHLFEPPFAPLCRTSIFIGQNRKEAHVLWGGETDAHAHAQQDSWRKILSFLEQHLHSSGEGMLLRAQLEISGSR</sequence>
<dbReference type="PANTHER" id="PTHR10824">
    <property type="entry name" value="ACYL-COENZYME A THIOESTERASE-RELATED"/>
    <property type="match status" value="1"/>
</dbReference>
<feature type="active site" description="Charge relay system" evidence="2">
    <location>
        <position position="241"/>
    </location>
</feature>
<dbReference type="Proteomes" id="UP000829720">
    <property type="component" value="Unassembled WGS sequence"/>
</dbReference>
<name>A0A8T3CB55_9TELE</name>
<dbReference type="OrthoDB" id="6347013at2759"/>
<reference evidence="5" key="1">
    <citation type="submission" date="2021-01" db="EMBL/GenBank/DDBJ databases">
        <authorList>
            <person name="Zahm M."/>
            <person name="Roques C."/>
            <person name="Cabau C."/>
            <person name="Klopp C."/>
            <person name="Donnadieu C."/>
            <person name="Jouanno E."/>
            <person name="Lampietro C."/>
            <person name="Louis A."/>
            <person name="Herpin A."/>
            <person name="Echchiki A."/>
            <person name="Berthelot C."/>
            <person name="Parey E."/>
            <person name="Roest-Crollius H."/>
            <person name="Braasch I."/>
            <person name="Postlethwait J."/>
            <person name="Bobe J."/>
            <person name="Montfort J."/>
            <person name="Bouchez O."/>
            <person name="Begum T."/>
            <person name="Mejri S."/>
            <person name="Adams A."/>
            <person name="Chen W.-J."/>
            <person name="Guiguen Y."/>
        </authorList>
    </citation>
    <scope>NUCLEOTIDE SEQUENCE</scope>
    <source>
        <tissue evidence="5">Blood</tissue>
    </source>
</reference>
<dbReference type="GO" id="GO:0006631">
    <property type="term" value="P:fatty acid metabolic process"/>
    <property type="evidence" value="ECO:0007669"/>
    <property type="project" value="TreeGrafter"/>
</dbReference>
<dbReference type="FunFam" id="2.60.40.2240:FF:000002">
    <property type="entry name" value="Acyl-CoA thioesterase 18"/>
    <property type="match status" value="1"/>
</dbReference>
<dbReference type="PANTHER" id="PTHR10824:SF36">
    <property type="entry name" value="ACYL-COA THIOESTERASE 17-RELATED"/>
    <property type="match status" value="1"/>
</dbReference>
<dbReference type="AlphaFoldDB" id="A0A8T3CB55"/>